<name>E0VHB0_PEDHC</name>
<evidence type="ECO:0000256" key="9">
    <source>
        <dbReference type="ARBA" id="ARBA00023065"/>
    </source>
</evidence>
<evidence type="ECO:0000256" key="5">
    <source>
        <dbReference type="ARBA" id="ARBA00022692"/>
    </source>
</evidence>
<evidence type="ECO:0000256" key="13">
    <source>
        <dbReference type="RuleBase" id="RU000488"/>
    </source>
</evidence>
<keyword evidence="4" id="KW-0410">Iron transport</keyword>
<dbReference type="InParanoid" id="E0VHB0"/>
<dbReference type="EMBL" id="DS235165">
    <property type="protein sequence ID" value="EEB12766.1"/>
    <property type="molecule type" value="Genomic_DNA"/>
</dbReference>
<dbReference type="FunCoup" id="E0VHB0">
    <property type="interactions" value="1444"/>
</dbReference>
<reference evidence="14" key="2">
    <citation type="submission" date="2007-04" db="EMBL/GenBank/DDBJ databases">
        <title>The genome of the human body louse.</title>
        <authorList>
            <consortium name="The Human Body Louse Genome Consortium"/>
            <person name="Kirkness E."/>
            <person name="Walenz B."/>
            <person name="Hass B."/>
            <person name="Bruggner R."/>
            <person name="Strausberg R."/>
        </authorList>
    </citation>
    <scope>NUCLEOTIDE SEQUENCE</scope>
    <source>
        <strain evidence="14">USDA</strain>
    </source>
</reference>
<feature type="repeat" description="Solcar" evidence="12">
    <location>
        <begin position="12"/>
        <end position="98"/>
    </location>
</feature>
<dbReference type="Proteomes" id="UP000009046">
    <property type="component" value="Unassembled WGS sequence"/>
</dbReference>
<dbReference type="GO" id="GO:0048250">
    <property type="term" value="P:iron import into the mitochondrion"/>
    <property type="evidence" value="ECO:0007669"/>
    <property type="project" value="TreeGrafter"/>
</dbReference>
<evidence type="ECO:0000256" key="2">
    <source>
        <dbReference type="ARBA" id="ARBA00006375"/>
    </source>
</evidence>
<accession>E0VHB0</accession>
<comment type="subcellular location">
    <subcellularLocation>
        <location evidence="1">Mitochondrion inner membrane</location>
        <topology evidence="1">Multi-pass membrane protein</topology>
    </subcellularLocation>
</comment>
<keyword evidence="6" id="KW-0999">Mitochondrion inner membrane</keyword>
<dbReference type="FunFam" id="1.50.40.10:FF:000029">
    <property type="entry name" value="Solute carrier family 25 member 28"/>
    <property type="match status" value="1"/>
</dbReference>
<organism>
    <name type="scientific">Pediculus humanus subsp. corporis</name>
    <name type="common">Body louse</name>
    <dbReference type="NCBI Taxonomy" id="121224"/>
    <lineage>
        <taxon>Eukaryota</taxon>
        <taxon>Metazoa</taxon>
        <taxon>Ecdysozoa</taxon>
        <taxon>Arthropoda</taxon>
        <taxon>Hexapoda</taxon>
        <taxon>Insecta</taxon>
        <taxon>Pterygota</taxon>
        <taxon>Neoptera</taxon>
        <taxon>Paraneoptera</taxon>
        <taxon>Psocodea</taxon>
        <taxon>Troctomorpha</taxon>
        <taxon>Phthiraptera</taxon>
        <taxon>Anoplura</taxon>
        <taxon>Pediculidae</taxon>
        <taxon>Pediculus</taxon>
    </lineage>
</organism>
<dbReference type="Pfam" id="PF00153">
    <property type="entry name" value="Mito_carr"/>
    <property type="match status" value="3"/>
</dbReference>
<evidence type="ECO:0000256" key="11">
    <source>
        <dbReference type="ARBA" id="ARBA00023136"/>
    </source>
</evidence>
<keyword evidence="8" id="KW-0408">Iron</keyword>
<dbReference type="Gene3D" id="1.50.40.10">
    <property type="entry name" value="Mitochondrial carrier domain"/>
    <property type="match status" value="2"/>
</dbReference>
<dbReference type="RefSeq" id="XP_002425504.1">
    <property type="nucleotide sequence ID" value="XM_002425459.1"/>
</dbReference>
<evidence type="ECO:0000313" key="16">
    <source>
        <dbReference type="Proteomes" id="UP000009046"/>
    </source>
</evidence>
<keyword evidence="11 12" id="KW-0472">Membrane</keyword>
<dbReference type="KEGG" id="phu:Phum_PHUM204560"/>
<sequence length="403" mass="45284">MDFDEYESLPTKNFAVHMTAGAIAGVLEHCVMYPFDSVKTRMQSLSPQVNYSNPLQGLTLVVRQEGMFRLFRGMSVVVAGAGPAHAMYFSIYEHLKDQLQESSSKPSYVAAGISGMIATLFHDGVMTPTEVVKQRLQMYNSPYKSILDCVSRVYKAEGIRAFYRSYTTQLAMNIPFQIVHFMTYERCQSLTNKERVYNPMAHVISGAVAGAVAAALTTPLDVVKTLLNTQQHKVKGMLAGINTVYRVSGIWGFWKGLYPRVVYQVPSTAICWSVYELFKYILTRQKFEVKCSNKSITPTVLVSDRQISSKLRPVLLLSEVNLEPIKPLEQNQEMENVLSGSCTLTNFDPGCWSNAIPESLENDSVGKCKCNEKTLPQENHERTTIFEKSEWRPSIISGTEVFE</sequence>
<dbReference type="EMBL" id="AAZO01002372">
    <property type="status" value="NOT_ANNOTATED_CDS"/>
    <property type="molecule type" value="Genomic_DNA"/>
</dbReference>
<protein>
    <submittedName>
        <fullName evidence="14 15">Mitoferrin-1, putative</fullName>
    </submittedName>
</protein>
<evidence type="ECO:0000256" key="12">
    <source>
        <dbReference type="PROSITE-ProRule" id="PRU00282"/>
    </source>
</evidence>
<dbReference type="GO" id="GO:0015093">
    <property type="term" value="F:ferrous iron transmembrane transporter activity"/>
    <property type="evidence" value="ECO:0007669"/>
    <property type="project" value="TreeGrafter"/>
</dbReference>
<dbReference type="AlphaFoldDB" id="E0VHB0"/>
<evidence type="ECO:0000313" key="15">
    <source>
        <dbReference type="EnsemblMetazoa" id="PHUM204560-PA"/>
    </source>
</evidence>
<evidence type="ECO:0000256" key="8">
    <source>
        <dbReference type="ARBA" id="ARBA00023004"/>
    </source>
</evidence>
<keyword evidence="5 12" id="KW-0812">Transmembrane</keyword>
<dbReference type="PROSITE" id="PS50920">
    <property type="entry name" value="SOLCAR"/>
    <property type="match status" value="3"/>
</dbReference>
<gene>
    <name evidence="15" type="primary">8238550</name>
    <name evidence="14" type="ORF">Phum_PHUM204560</name>
</gene>
<evidence type="ECO:0000256" key="3">
    <source>
        <dbReference type="ARBA" id="ARBA00022448"/>
    </source>
</evidence>
<dbReference type="PANTHER" id="PTHR45758:SF20">
    <property type="entry name" value="MITOFERRIN-2"/>
    <property type="match status" value="1"/>
</dbReference>
<dbReference type="OrthoDB" id="43906at2759"/>
<feature type="repeat" description="Solcar" evidence="12">
    <location>
        <begin position="197"/>
        <end position="281"/>
    </location>
</feature>
<dbReference type="GO" id="GO:0005743">
    <property type="term" value="C:mitochondrial inner membrane"/>
    <property type="evidence" value="ECO:0007669"/>
    <property type="project" value="UniProtKB-SubCell"/>
</dbReference>
<dbReference type="VEuPathDB" id="VectorBase:PHUM204560"/>
<dbReference type="InterPro" id="IPR023395">
    <property type="entry name" value="MCP_dom_sf"/>
</dbReference>
<proteinExistence type="inferred from homology"/>
<dbReference type="GeneID" id="8238550"/>
<dbReference type="HOGENOM" id="CLU_015166_3_1_1"/>
<dbReference type="STRING" id="121224.E0VHB0"/>
<dbReference type="eggNOG" id="KOG0760">
    <property type="taxonomic scope" value="Eukaryota"/>
</dbReference>
<dbReference type="SUPFAM" id="SSF103506">
    <property type="entry name" value="Mitochondrial carrier"/>
    <property type="match status" value="1"/>
</dbReference>
<dbReference type="PANTHER" id="PTHR45758">
    <property type="entry name" value="MITOFERRIN-1-RELATED"/>
    <property type="match status" value="1"/>
</dbReference>
<keyword evidence="7" id="KW-1133">Transmembrane helix</keyword>
<evidence type="ECO:0000256" key="4">
    <source>
        <dbReference type="ARBA" id="ARBA00022496"/>
    </source>
</evidence>
<evidence type="ECO:0000313" key="14">
    <source>
        <dbReference type="EMBL" id="EEB12766.1"/>
    </source>
</evidence>
<keyword evidence="3 13" id="KW-0813">Transport</keyword>
<evidence type="ECO:0000256" key="1">
    <source>
        <dbReference type="ARBA" id="ARBA00004448"/>
    </source>
</evidence>
<dbReference type="CTD" id="8238550"/>
<keyword evidence="16" id="KW-1185">Reference proteome</keyword>
<comment type="similarity">
    <text evidence="2 13">Belongs to the mitochondrial carrier (TC 2.A.29) family.</text>
</comment>
<evidence type="ECO:0000256" key="7">
    <source>
        <dbReference type="ARBA" id="ARBA00022989"/>
    </source>
</evidence>
<reference evidence="14" key="1">
    <citation type="submission" date="2007-04" db="EMBL/GenBank/DDBJ databases">
        <title>Annotation of Pediculus humanus corporis strain USDA.</title>
        <authorList>
            <person name="Kirkness E."/>
            <person name="Hannick L."/>
            <person name="Hass B."/>
            <person name="Bruggner R."/>
            <person name="Lawson D."/>
            <person name="Bidwell S."/>
            <person name="Joardar V."/>
            <person name="Caler E."/>
            <person name="Walenz B."/>
            <person name="Inman J."/>
            <person name="Schobel S."/>
            <person name="Galinsky K."/>
            <person name="Amedeo P."/>
            <person name="Strausberg R."/>
        </authorList>
    </citation>
    <scope>NUCLEOTIDE SEQUENCE</scope>
    <source>
        <strain evidence="14">USDA</strain>
    </source>
</reference>
<keyword evidence="10" id="KW-0496">Mitochondrion</keyword>
<dbReference type="InterPro" id="IPR018108">
    <property type="entry name" value="MCP_transmembrane"/>
</dbReference>
<feature type="repeat" description="Solcar" evidence="12">
    <location>
        <begin position="106"/>
        <end position="190"/>
    </location>
</feature>
<reference evidence="15" key="3">
    <citation type="submission" date="2020-05" db="UniProtKB">
        <authorList>
            <consortium name="EnsemblMetazoa"/>
        </authorList>
    </citation>
    <scope>IDENTIFICATION</scope>
    <source>
        <strain evidence="15">USDA</strain>
    </source>
</reference>
<dbReference type="OMA" id="WRPMRGM"/>
<dbReference type="EnsemblMetazoa" id="PHUM204560-RA">
    <property type="protein sequence ID" value="PHUM204560-PA"/>
    <property type="gene ID" value="PHUM204560"/>
</dbReference>
<keyword evidence="9" id="KW-0406">Ion transport</keyword>
<evidence type="ECO:0000256" key="6">
    <source>
        <dbReference type="ARBA" id="ARBA00022792"/>
    </source>
</evidence>
<evidence type="ECO:0000256" key="10">
    <source>
        <dbReference type="ARBA" id="ARBA00023128"/>
    </source>
</evidence>